<protein>
    <submittedName>
        <fullName evidence="1">Uncharacterized protein</fullName>
    </submittedName>
</protein>
<dbReference type="KEGG" id="kpd:CW740_06255"/>
<dbReference type="Proteomes" id="UP000232693">
    <property type="component" value="Chromosome"/>
</dbReference>
<dbReference type="AlphaFoldDB" id="A0A2K9AYC7"/>
<proteinExistence type="predicted"/>
<dbReference type="EMBL" id="CP025120">
    <property type="protein sequence ID" value="AUD78869.1"/>
    <property type="molecule type" value="Genomic_DNA"/>
</dbReference>
<sequence>MQVHELFLEIINRDDPKLTLAFNKDDKCWGWYGYDGMGRYVFLEIKNQEILSSAEYYFEQNLLHKIKDVYAVENGCECTLYEIA</sequence>
<evidence type="ECO:0000313" key="2">
    <source>
        <dbReference type="Proteomes" id="UP000232693"/>
    </source>
</evidence>
<reference evidence="1 2" key="1">
    <citation type="submission" date="2017-12" db="EMBL/GenBank/DDBJ databases">
        <title>Kangiella profundi FT102 completed genome.</title>
        <authorList>
            <person name="Xu J."/>
            <person name="Wang J."/>
            <person name="Lu Y."/>
        </authorList>
    </citation>
    <scope>NUCLEOTIDE SEQUENCE [LARGE SCALE GENOMIC DNA]</scope>
    <source>
        <strain evidence="1 2">FT102</strain>
    </source>
</reference>
<accession>A0A2K9AYC7</accession>
<name>A0A2K9AYC7_9GAMM</name>
<dbReference type="RefSeq" id="WP_106646715.1">
    <property type="nucleotide sequence ID" value="NZ_BMGO01000001.1"/>
</dbReference>
<dbReference type="OrthoDB" id="9844517at2"/>
<gene>
    <name evidence="1" type="ORF">CW740_06255</name>
</gene>
<organism evidence="1 2">
    <name type="scientific">Kangiella profundi</name>
    <dbReference type="NCBI Taxonomy" id="1561924"/>
    <lineage>
        <taxon>Bacteria</taxon>
        <taxon>Pseudomonadati</taxon>
        <taxon>Pseudomonadota</taxon>
        <taxon>Gammaproteobacteria</taxon>
        <taxon>Kangiellales</taxon>
        <taxon>Kangiellaceae</taxon>
        <taxon>Kangiella</taxon>
    </lineage>
</organism>
<keyword evidence="2" id="KW-1185">Reference proteome</keyword>
<evidence type="ECO:0000313" key="1">
    <source>
        <dbReference type="EMBL" id="AUD78869.1"/>
    </source>
</evidence>